<evidence type="ECO:0000313" key="2">
    <source>
        <dbReference type="Proteomes" id="UP001158576"/>
    </source>
</evidence>
<keyword evidence="2" id="KW-1185">Reference proteome</keyword>
<dbReference type="EMBL" id="OU015568">
    <property type="protein sequence ID" value="CAG5086305.1"/>
    <property type="molecule type" value="Genomic_DNA"/>
</dbReference>
<proteinExistence type="predicted"/>
<evidence type="ECO:0000313" key="1">
    <source>
        <dbReference type="EMBL" id="CAG5086305.1"/>
    </source>
</evidence>
<name>A0ABN7RZA5_OIKDI</name>
<reference evidence="1 2" key="1">
    <citation type="submission" date="2021-04" db="EMBL/GenBank/DDBJ databases">
        <authorList>
            <person name="Bliznina A."/>
        </authorList>
    </citation>
    <scope>NUCLEOTIDE SEQUENCE [LARGE SCALE GENOMIC DNA]</scope>
</reference>
<organism evidence="1 2">
    <name type="scientific">Oikopleura dioica</name>
    <name type="common">Tunicate</name>
    <dbReference type="NCBI Taxonomy" id="34765"/>
    <lineage>
        <taxon>Eukaryota</taxon>
        <taxon>Metazoa</taxon>
        <taxon>Chordata</taxon>
        <taxon>Tunicata</taxon>
        <taxon>Appendicularia</taxon>
        <taxon>Copelata</taxon>
        <taxon>Oikopleuridae</taxon>
        <taxon>Oikopleura</taxon>
    </lineage>
</organism>
<protein>
    <submittedName>
        <fullName evidence="1">Oidioi.mRNA.OKI2018_I69.PAR.g11170.t1.cds</fullName>
    </submittedName>
</protein>
<dbReference type="Proteomes" id="UP001158576">
    <property type="component" value="Chromosome PAR"/>
</dbReference>
<accession>A0ABN7RZA5</accession>
<gene>
    <name evidence="1" type="ORF">OKIOD_LOCUS2728</name>
</gene>
<sequence length="167" mass="19049">MWDFVWTPTCWIEDLNRNPFIGPDVTTYCKSSTCSQVGFVCRGKNKLRLANIESANCICTEDGCDLDLTSHVSCDRKPNKEKDIISHLFRSVRKPPKAEYSCDKPLDPYVKIFNCAKKESKRFAHIFKKLTFCEVSCKNGKTPSSTEVACEKLGKKQFKWTSSVECL</sequence>